<gene>
    <name evidence="1" type="ORF">Tco_0977845</name>
</gene>
<evidence type="ECO:0000313" key="1">
    <source>
        <dbReference type="EMBL" id="GJT51688.1"/>
    </source>
</evidence>
<dbReference type="Proteomes" id="UP001151760">
    <property type="component" value="Unassembled WGS sequence"/>
</dbReference>
<organism evidence="1 2">
    <name type="scientific">Tanacetum coccineum</name>
    <dbReference type="NCBI Taxonomy" id="301880"/>
    <lineage>
        <taxon>Eukaryota</taxon>
        <taxon>Viridiplantae</taxon>
        <taxon>Streptophyta</taxon>
        <taxon>Embryophyta</taxon>
        <taxon>Tracheophyta</taxon>
        <taxon>Spermatophyta</taxon>
        <taxon>Magnoliopsida</taxon>
        <taxon>eudicotyledons</taxon>
        <taxon>Gunneridae</taxon>
        <taxon>Pentapetalae</taxon>
        <taxon>asterids</taxon>
        <taxon>campanulids</taxon>
        <taxon>Asterales</taxon>
        <taxon>Asteraceae</taxon>
        <taxon>Asteroideae</taxon>
        <taxon>Anthemideae</taxon>
        <taxon>Anthemidinae</taxon>
        <taxon>Tanacetum</taxon>
    </lineage>
</organism>
<dbReference type="PANTHER" id="PTHR46872">
    <property type="entry name" value="DNA BINDING PROTEIN"/>
    <property type="match status" value="1"/>
</dbReference>
<name>A0ABQ5ELA1_9ASTR</name>
<dbReference type="EMBL" id="BQNB010016429">
    <property type="protein sequence ID" value="GJT51688.1"/>
    <property type="molecule type" value="Genomic_DNA"/>
</dbReference>
<protein>
    <submittedName>
        <fullName evidence="1">Uncharacterized protein</fullName>
    </submittedName>
</protein>
<accession>A0ABQ5ELA1</accession>
<keyword evidence="2" id="KW-1185">Reference proteome</keyword>
<reference evidence="1" key="2">
    <citation type="submission" date="2022-01" db="EMBL/GenBank/DDBJ databases">
        <authorList>
            <person name="Yamashiro T."/>
            <person name="Shiraishi A."/>
            <person name="Satake H."/>
            <person name="Nakayama K."/>
        </authorList>
    </citation>
    <scope>NUCLEOTIDE SEQUENCE</scope>
</reference>
<sequence>MHNFMEKKFNTFKRKLKILERLQLEAKYYIVVVKSTSALSKNLKKKLRINIERAGRISLMLDADTLQFRRRQKAGESWLSHPKQTVLKNRSKTKAVGTHVYHDSLNKLKSFADYQTVHILNFKFPRILRSSADRPAAERGDAIGKGRPQHCDCYNPGSLLRVKRHVAANIFDLQKDMGSAFQIWKFDEIGEAVAKSWKHSEQQKFARVVKTNPISECNKFIKLALGCFPSKSHNTIVSYLMDRPCVI</sequence>
<reference evidence="1" key="1">
    <citation type="journal article" date="2022" name="Int. J. Mol. Sci.">
        <title>Draft Genome of Tanacetum Coccineum: Genomic Comparison of Closely Related Tanacetum-Family Plants.</title>
        <authorList>
            <person name="Yamashiro T."/>
            <person name="Shiraishi A."/>
            <person name="Nakayama K."/>
            <person name="Satake H."/>
        </authorList>
    </citation>
    <scope>NUCLEOTIDE SEQUENCE</scope>
</reference>
<proteinExistence type="predicted"/>
<comment type="caution">
    <text evidence="1">The sequence shown here is derived from an EMBL/GenBank/DDBJ whole genome shotgun (WGS) entry which is preliminary data.</text>
</comment>
<dbReference type="PANTHER" id="PTHR46872:SF10">
    <property type="entry name" value="MYB-LIKE DOMAIN-CONTAINING PROTEIN"/>
    <property type="match status" value="1"/>
</dbReference>
<evidence type="ECO:0000313" key="2">
    <source>
        <dbReference type="Proteomes" id="UP001151760"/>
    </source>
</evidence>